<keyword evidence="4" id="KW-0503">Monooxygenase</keyword>
<feature type="domain" description="Acyl-CoA dehydrogenase/oxidase N-terminal" evidence="2">
    <location>
        <begin position="20"/>
        <end position="107"/>
    </location>
</feature>
<reference evidence="5" key="1">
    <citation type="journal article" date="2019" name="Int. J. Syst. Evol. Microbiol.">
        <title>The Global Catalogue of Microorganisms (GCM) 10K type strain sequencing project: providing services to taxonomists for standard genome sequencing and annotation.</title>
        <authorList>
            <consortium name="The Broad Institute Genomics Platform"/>
            <consortium name="The Broad Institute Genome Sequencing Center for Infectious Disease"/>
            <person name="Wu L."/>
            <person name="Ma J."/>
        </authorList>
    </citation>
    <scope>NUCLEOTIDE SEQUENCE [LARGE SCALE GENOMIC DNA]</scope>
    <source>
        <strain evidence="5">JCM 17986</strain>
    </source>
</reference>
<accession>A0ABP9I4G2</accession>
<dbReference type="Pfam" id="PF08028">
    <property type="entry name" value="Acyl-CoA_dh_2"/>
    <property type="match status" value="1"/>
</dbReference>
<dbReference type="InterPro" id="IPR054617">
    <property type="entry name" value="HsaA"/>
</dbReference>
<comment type="caution">
    <text evidence="4">The sequence shown here is derived from an EMBL/GenBank/DDBJ whole genome shotgun (WGS) entry which is preliminary data.</text>
</comment>
<protein>
    <submittedName>
        <fullName evidence="4">Flavin-dependent monooxygenase</fullName>
    </submittedName>
</protein>
<evidence type="ECO:0000259" key="2">
    <source>
        <dbReference type="Pfam" id="PF02771"/>
    </source>
</evidence>
<evidence type="ECO:0000313" key="5">
    <source>
        <dbReference type="Proteomes" id="UP001500466"/>
    </source>
</evidence>
<dbReference type="Gene3D" id="1.20.140.10">
    <property type="entry name" value="Butyryl-CoA Dehydrogenase, subunit A, domain 3"/>
    <property type="match status" value="1"/>
</dbReference>
<dbReference type="PIRSF" id="PIRSF016578">
    <property type="entry name" value="HsaA"/>
    <property type="match status" value="1"/>
</dbReference>
<dbReference type="PANTHER" id="PTHR43884">
    <property type="entry name" value="ACYL-COA DEHYDROGENASE"/>
    <property type="match status" value="1"/>
</dbReference>
<dbReference type="EMBL" id="BAABHS010000033">
    <property type="protein sequence ID" value="GAA4987124.1"/>
    <property type="molecule type" value="Genomic_DNA"/>
</dbReference>
<dbReference type="Gene3D" id="1.10.540.10">
    <property type="entry name" value="Acyl-CoA dehydrogenase/oxidase, N-terminal domain"/>
    <property type="match status" value="1"/>
</dbReference>
<dbReference type="NCBIfam" id="NF045629">
    <property type="entry name" value="monooxsub_HsaA"/>
    <property type="match status" value="1"/>
</dbReference>
<dbReference type="SUPFAM" id="SSF56645">
    <property type="entry name" value="Acyl-CoA dehydrogenase NM domain-like"/>
    <property type="match status" value="1"/>
</dbReference>
<dbReference type="RefSeq" id="WP_345679567.1">
    <property type="nucleotide sequence ID" value="NZ_BAABHS010000033.1"/>
</dbReference>
<keyword evidence="1" id="KW-0560">Oxidoreductase</keyword>
<dbReference type="InterPro" id="IPR036250">
    <property type="entry name" value="AcylCo_DH-like_C"/>
</dbReference>
<sequence>MSARAATDVLHQVDEILPVLRERAQQTEDARAVPADSVKLLREAGFFRLMQPVRYGGLEARPIDHFTAVRAIAGACGSTGWVASVLSAHQWHLAQFDVRAQDEFWLADNTAVLSSAYAPLGKAKAVDGGYTLSGRWSFSSGVDHASGAILGGLVIGVDGKPVDYAAFVVPVADYTVDPVWNTVGLRGTGSNDVVVEDVFVPAHRVLSFDAQFRCECPGHEVNPNPMYRVPLYSFMTTTITTPLIGMTTGVYEAHVAHQRTRVRAFGGDKAKDDPFAKVRVAEAASDIEASWLQMTSNLAAILACADAGQPIPLELRARHRRDQVRAGQRAIAAADKLFEASGVTALHADSAIQRLWRDAHAARVHVANDPEPAQKLFGDLEFGESVTGGML</sequence>
<dbReference type="InterPro" id="IPR013107">
    <property type="entry name" value="Acyl-CoA_DH_C"/>
</dbReference>
<dbReference type="InterPro" id="IPR009100">
    <property type="entry name" value="AcylCoA_DH/oxidase_NM_dom_sf"/>
</dbReference>
<dbReference type="Proteomes" id="UP001500466">
    <property type="component" value="Unassembled WGS sequence"/>
</dbReference>
<dbReference type="Pfam" id="PF02771">
    <property type="entry name" value="Acyl-CoA_dh_N"/>
    <property type="match status" value="1"/>
</dbReference>
<evidence type="ECO:0000256" key="1">
    <source>
        <dbReference type="ARBA" id="ARBA00023002"/>
    </source>
</evidence>
<dbReference type="SUPFAM" id="SSF47203">
    <property type="entry name" value="Acyl-CoA dehydrogenase C-terminal domain-like"/>
    <property type="match status" value="1"/>
</dbReference>
<dbReference type="InterPro" id="IPR037069">
    <property type="entry name" value="AcylCoA_DH/ox_N_sf"/>
</dbReference>
<dbReference type="InterPro" id="IPR046373">
    <property type="entry name" value="Acyl-CoA_Oxase/DH_mid-dom_sf"/>
</dbReference>
<dbReference type="Gene3D" id="2.40.110.10">
    <property type="entry name" value="Butyryl-CoA Dehydrogenase, subunit A, domain 2"/>
    <property type="match status" value="1"/>
</dbReference>
<proteinExistence type="predicted"/>
<feature type="domain" description="Acyl-CoA dehydrogenase C-terminal" evidence="3">
    <location>
        <begin position="239"/>
        <end position="369"/>
    </location>
</feature>
<evidence type="ECO:0000313" key="4">
    <source>
        <dbReference type="EMBL" id="GAA4987124.1"/>
    </source>
</evidence>
<dbReference type="GO" id="GO:0004497">
    <property type="term" value="F:monooxygenase activity"/>
    <property type="evidence" value="ECO:0007669"/>
    <property type="project" value="UniProtKB-KW"/>
</dbReference>
<gene>
    <name evidence="4" type="ORF">GCM10023205_67260</name>
</gene>
<dbReference type="InterPro" id="IPR013786">
    <property type="entry name" value="AcylCoA_DH/ox_N"/>
</dbReference>
<dbReference type="PANTHER" id="PTHR43884:SF12">
    <property type="entry name" value="ISOVALERYL-COA DEHYDROGENASE, MITOCHONDRIAL-RELATED"/>
    <property type="match status" value="1"/>
</dbReference>
<organism evidence="4 5">
    <name type="scientific">Yinghuangia aomiensis</name>
    <dbReference type="NCBI Taxonomy" id="676205"/>
    <lineage>
        <taxon>Bacteria</taxon>
        <taxon>Bacillati</taxon>
        <taxon>Actinomycetota</taxon>
        <taxon>Actinomycetes</taxon>
        <taxon>Kitasatosporales</taxon>
        <taxon>Streptomycetaceae</taxon>
        <taxon>Yinghuangia</taxon>
    </lineage>
</organism>
<name>A0ABP9I4G2_9ACTN</name>
<keyword evidence="5" id="KW-1185">Reference proteome</keyword>
<evidence type="ECO:0000259" key="3">
    <source>
        <dbReference type="Pfam" id="PF08028"/>
    </source>
</evidence>